<accession>A0A1U8MT32</accession>
<dbReference type="PaxDb" id="3635-A0A1U8MT32"/>
<sequence length="429" mass="48292">MEIAMIRANVQEDPEATMARFLAGLNRDIANVVELQHYLEVVDMVHMAIKVEKQLKRKGPSRGFTTPNTLKWGQGMSKGVSNSRGKELKAPPKTNKPTTEVNKGKTPESSFNQNWDIKCFKCLGRGHIASQCPNRRTMVLRADGEIETEDEEEKESKSTSEVEEDLEQPMEGELLVVKRSLSLQGMENDLQRENIFHTRCQVRGKVCSVIIDGGSCTNVASMMMVEKLGLPTTKHPSPYKLQWLNDGGELKDFQDVFPEEAPSGLPPLRGIEHQIDFVPRAVVSSDGLEVDQENVKAIREWPRPMSISQVRSFHGLESFYRRFVPNLSTLAAPLTSVIKKIPSFQWNEEQEKAFNSIKEHLTNAPLLVFPDFSKTFEIECDASGVGIEAVLTQDGRLVSYFSEKLNGATLNYPTDDKEMYALIQTVETW</sequence>
<reference evidence="7" key="1">
    <citation type="journal article" date="2020" name="Nat. Genet.">
        <title>Genomic diversifications of five Gossypium allopolyploid species and their impact on cotton improvement.</title>
        <authorList>
            <person name="Chen Z.J."/>
            <person name="Sreedasyam A."/>
            <person name="Ando A."/>
            <person name="Song Q."/>
            <person name="De Santiago L.M."/>
            <person name="Hulse-Kemp A.M."/>
            <person name="Ding M."/>
            <person name="Ye W."/>
            <person name="Kirkbride R.C."/>
            <person name="Jenkins J."/>
            <person name="Plott C."/>
            <person name="Lovell J."/>
            <person name="Lin Y.M."/>
            <person name="Vaughn R."/>
            <person name="Liu B."/>
            <person name="Simpson S."/>
            <person name="Scheffler B.E."/>
            <person name="Wen L."/>
            <person name="Saski C.A."/>
            <person name="Grover C.E."/>
            <person name="Hu G."/>
            <person name="Conover J.L."/>
            <person name="Carlson J.W."/>
            <person name="Shu S."/>
            <person name="Boston L.B."/>
            <person name="Williams M."/>
            <person name="Peterson D.G."/>
            <person name="McGee K."/>
            <person name="Jones D.C."/>
            <person name="Wendel J.F."/>
            <person name="Stelly D.M."/>
            <person name="Grimwood J."/>
            <person name="Schmutz J."/>
        </authorList>
    </citation>
    <scope>NUCLEOTIDE SEQUENCE [LARGE SCALE GENOMIC DNA]</scope>
    <source>
        <strain evidence="7">cv. TM-1</strain>
    </source>
</reference>
<keyword evidence="4" id="KW-0863">Zinc-finger</keyword>
<dbReference type="PANTHER" id="PTHR35046">
    <property type="entry name" value="ZINC KNUCKLE (CCHC-TYPE) FAMILY PROTEIN"/>
    <property type="match status" value="1"/>
</dbReference>
<protein>
    <recommendedName>
        <fullName evidence="6">CCHC-type domain-containing protein</fullName>
    </recommendedName>
</protein>
<gene>
    <name evidence="8" type="primary">LOC107941009</name>
</gene>
<keyword evidence="7" id="KW-1185">Reference proteome</keyword>
<keyword evidence="3" id="KW-0238">DNA-binding</keyword>
<organism evidence="7 8">
    <name type="scientific">Gossypium hirsutum</name>
    <name type="common">Upland cotton</name>
    <name type="synonym">Gossypium mexicanum</name>
    <dbReference type="NCBI Taxonomy" id="3635"/>
    <lineage>
        <taxon>Eukaryota</taxon>
        <taxon>Viridiplantae</taxon>
        <taxon>Streptophyta</taxon>
        <taxon>Embryophyta</taxon>
        <taxon>Tracheophyta</taxon>
        <taxon>Spermatophyta</taxon>
        <taxon>Magnoliopsida</taxon>
        <taxon>eudicotyledons</taxon>
        <taxon>Gunneridae</taxon>
        <taxon>Pentapetalae</taxon>
        <taxon>rosids</taxon>
        <taxon>malvids</taxon>
        <taxon>Malvales</taxon>
        <taxon>Malvaceae</taxon>
        <taxon>Malvoideae</taxon>
        <taxon>Gossypium</taxon>
    </lineage>
</organism>
<dbReference type="STRING" id="3635.A0A1U8MT32"/>
<evidence type="ECO:0000256" key="3">
    <source>
        <dbReference type="ARBA" id="ARBA00023125"/>
    </source>
</evidence>
<dbReference type="InterPro" id="IPR036875">
    <property type="entry name" value="Znf_CCHC_sf"/>
</dbReference>
<evidence type="ECO:0000256" key="2">
    <source>
        <dbReference type="ARBA" id="ARBA00022750"/>
    </source>
</evidence>
<dbReference type="GO" id="GO:0004190">
    <property type="term" value="F:aspartic-type endopeptidase activity"/>
    <property type="evidence" value="ECO:0007669"/>
    <property type="project" value="UniProtKB-KW"/>
</dbReference>
<dbReference type="FunFam" id="3.30.70.270:FF:000026">
    <property type="entry name" value="Transposon Ty3-G Gag-Pol polyprotein"/>
    <property type="match status" value="1"/>
</dbReference>
<dbReference type="InterPro" id="IPR041577">
    <property type="entry name" value="RT_RNaseH_2"/>
</dbReference>
<keyword evidence="2" id="KW-0378">Hydrolase</keyword>
<dbReference type="SUPFAM" id="SSF56672">
    <property type="entry name" value="DNA/RNA polymerases"/>
    <property type="match status" value="1"/>
</dbReference>
<dbReference type="PANTHER" id="PTHR35046:SF9">
    <property type="entry name" value="RNA-DIRECTED DNA POLYMERASE"/>
    <property type="match status" value="1"/>
</dbReference>
<dbReference type="InterPro" id="IPR001878">
    <property type="entry name" value="Znf_CCHC"/>
</dbReference>
<dbReference type="Pfam" id="PF17919">
    <property type="entry name" value="RT_RNaseH_2"/>
    <property type="match status" value="1"/>
</dbReference>
<dbReference type="KEGG" id="ghi:107941009"/>
<dbReference type="SMART" id="SM00343">
    <property type="entry name" value="ZnF_C2HC"/>
    <property type="match status" value="1"/>
</dbReference>
<dbReference type="PROSITE" id="PS50158">
    <property type="entry name" value="ZF_CCHC"/>
    <property type="match status" value="1"/>
</dbReference>
<dbReference type="Proteomes" id="UP000818029">
    <property type="component" value="Chromosome A09"/>
</dbReference>
<dbReference type="Gene3D" id="4.10.60.10">
    <property type="entry name" value="Zinc finger, CCHC-type"/>
    <property type="match status" value="1"/>
</dbReference>
<dbReference type="InterPro" id="IPR043502">
    <property type="entry name" value="DNA/RNA_pol_sf"/>
</dbReference>
<keyword evidence="4" id="KW-0862">Zinc</keyword>
<feature type="domain" description="CCHC-type" evidence="6">
    <location>
        <begin position="118"/>
        <end position="134"/>
    </location>
</feature>
<dbReference type="OrthoDB" id="1110381at2759"/>
<proteinExistence type="predicted"/>
<dbReference type="GeneID" id="107941009"/>
<dbReference type="RefSeq" id="XP_016729992.1">
    <property type="nucleotide sequence ID" value="XM_016874503.1"/>
</dbReference>
<keyword evidence="4" id="KW-0479">Metal-binding</keyword>
<evidence type="ECO:0000256" key="1">
    <source>
        <dbReference type="ARBA" id="ARBA00022670"/>
    </source>
</evidence>
<reference evidence="8" key="2">
    <citation type="submission" date="2025-08" db="UniProtKB">
        <authorList>
            <consortium name="RefSeq"/>
        </authorList>
    </citation>
    <scope>IDENTIFICATION</scope>
</reference>
<evidence type="ECO:0000256" key="5">
    <source>
        <dbReference type="SAM" id="MobiDB-lite"/>
    </source>
</evidence>
<dbReference type="Gene3D" id="3.30.70.270">
    <property type="match status" value="1"/>
</dbReference>
<dbReference type="AlphaFoldDB" id="A0A1U8MT32"/>
<evidence type="ECO:0000313" key="8">
    <source>
        <dbReference type="RefSeq" id="XP_016729992.1"/>
    </source>
</evidence>
<evidence type="ECO:0000313" key="7">
    <source>
        <dbReference type="Proteomes" id="UP000818029"/>
    </source>
</evidence>
<keyword evidence="2" id="KW-0064">Aspartyl protease</keyword>
<feature type="region of interest" description="Disordered" evidence="5">
    <location>
        <begin position="58"/>
        <end position="108"/>
    </location>
</feature>
<feature type="region of interest" description="Disordered" evidence="5">
    <location>
        <begin position="144"/>
        <end position="168"/>
    </location>
</feature>
<keyword evidence="1" id="KW-0645">Protease</keyword>
<dbReference type="GO" id="GO:0008270">
    <property type="term" value="F:zinc ion binding"/>
    <property type="evidence" value="ECO:0007669"/>
    <property type="project" value="UniProtKB-KW"/>
</dbReference>
<dbReference type="InterPro" id="IPR043128">
    <property type="entry name" value="Rev_trsase/Diguanyl_cyclase"/>
</dbReference>
<evidence type="ECO:0000256" key="4">
    <source>
        <dbReference type="PROSITE-ProRule" id="PRU00047"/>
    </source>
</evidence>
<evidence type="ECO:0000259" key="6">
    <source>
        <dbReference type="PROSITE" id="PS50158"/>
    </source>
</evidence>
<dbReference type="GO" id="GO:0006508">
    <property type="term" value="P:proteolysis"/>
    <property type="evidence" value="ECO:0007669"/>
    <property type="project" value="UniProtKB-KW"/>
</dbReference>
<feature type="compositionally biased region" description="Polar residues" evidence="5">
    <location>
        <begin position="95"/>
        <end position="108"/>
    </location>
</feature>
<name>A0A1U8MT32_GOSHI</name>
<dbReference type="GO" id="GO:0003677">
    <property type="term" value="F:DNA binding"/>
    <property type="evidence" value="ECO:0007669"/>
    <property type="project" value="UniProtKB-KW"/>
</dbReference>
<dbReference type="SUPFAM" id="SSF57756">
    <property type="entry name" value="Retrovirus zinc finger-like domains"/>
    <property type="match status" value="1"/>
</dbReference>